<dbReference type="InterPro" id="IPR008906">
    <property type="entry name" value="HATC_C_dom"/>
</dbReference>
<dbReference type="GO" id="GO:0046983">
    <property type="term" value="F:protein dimerization activity"/>
    <property type="evidence" value="ECO:0007669"/>
    <property type="project" value="InterPro"/>
</dbReference>
<evidence type="ECO:0000313" key="4">
    <source>
        <dbReference type="Proteomes" id="UP000663874"/>
    </source>
</evidence>
<dbReference type="PANTHER" id="PTHR46289">
    <property type="entry name" value="52 KDA REPRESSOR OF THE INHIBITOR OF THE PROTEIN KINASE-LIKE PROTEIN-RELATED"/>
    <property type="match status" value="1"/>
</dbReference>
<gene>
    <name evidence="3" type="ORF">FNK824_LOCUS10259</name>
</gene>
<reference evidence="3" key="1">
    <citation type="submission" date="2021-02" db="EMBL/GenBank/DDBJ databases">
        <authorList>
            <person name="Nowell W R."/>
        </authorList>
    </citation>
    <scope>NUCLEOTIDE SEQUENCE</scope>
</reference>
<evidence type="ECO:0000313" key="3">
    <source>
        <dbReference type="EMBL" id="CAF3717638.1"/>
    </source>
</evidence>
<proteinExistence type="predicted"/>
<dbReference type="InterPro" id="IPR025398">
    <property type="entry name" value="DUF4371"/>
</dbReference>
<name>A0A818VYP8_9BILA</name>
<dbReference type="GO" id="GO:0030123">
    <property type="term" value="C:AP-3 adaptor complex"/>
    <property type="evidence" value="ECO:0007669"/>
    <property type="project" value="InterPro"/>
</dbReference>
<dbReference type="Pfam" id="PF06375">
    <property type="entry name" value="AP3D1"/>
    <property type="match status" value="1"/>
</dbReference>
<dbReference type="SUPFAM" id="SSF53098">
    <property type="entry name" value="Ribonuclease H-like"/>
    <property type="match status" value="1"/>
</dbReference>
<dbReference type="InterPro" id="IPR012337">
    <property type="entry name" value="RNaseH-like_sf"/>
</dbReference>
<feature type="domain" description="AP-3 complex subunit delta" evidence="2">
    <location>
        <begin position="828"/>
        <end position="930"/>
    </location>
</feature>
<accession>A0A818VYP8</accession>
<dbReference type="Pfam" id="PF14291">
    <property type="entry name" value="DUF4371"/>
    <property type="match status" value="1"/>
</dbReference>
<organism evidence="3 4">
    <name type="scientific">Rotaria sordida</name>
    <dbReference type="NCBI Taxonomy" id="392033"/>
    <lineage>
        <taxon>Eukaryota</taxon>
        <taxon>Metazoa</taxon>
        <taxon>Spiralia</taxon>
        <taxon>Gnathifera</taxon>
        <taxon>Rotifera</taxon>
        <taxon>Eurotatoria</taxon>
        <taxon>Bdelloidea</taxon>
        <taxon>Philodinida</taxon>
        <taxon>Philodinidae</taxon>
        <taxon>Rotaria</taxon>
    </lineage>
</organism>
<evidence type="ECO:0000256" key="1">
    <source>
        <dbReference type="SAM" id="MobiDB-lite"/>
    </source>
</evidence>
<dbReference type="AlphaFoldDB" id="A0A818VYP8"/>
<dbReference type="Proteomes" id="UP000663874">
    <property type="component" value="Unassembled WGS sequence"/>
</dbReference>
<dbReference type="InterPro" id="IPR010474">
    <property type="entry name" value="AP3D_dom_metazoa"/>
</dbReference>
<sequence>MPICARSCPSAASNPSLKEIQVISSWSTTLPSLTSSSTLSTTPASPVLSLTSSSSASSIQLNMSENDNVTSEALILCTNDIGLWIGKRLTDEQKYELITNHFKPDKGFVWPYKERKVVKNGKSIVQKRYLKQSHVDEFKWLRYSQFHKGLYCIACCIFATSVTGVSSFGKLVEKPLNDYKYLLGNNGDLLLHQNKQYHSDSIAKMNNFVYIYSKKPEASIELLMDKRSQNEILENRARLKPIIETIVFCRKQNIAPRGHRDDGNTIIESEASLANEGNFRALLQYRIQSGDEVLKKHLERCNKNATYISKTTQNQLIDIIGKLILKQVIEEVKQAQFFTILLDETTDIANIEQASLCIRYILNDQIHERFLMFIPVTDRSGAGLTDLIIKSILDLGLDLAFCVGQGYDGCSAMSGHIKGCQAIIRDKYPHILYVHCASHSFNLAISDSCEIRSIQNTIGTIKEIYNFIRSSSVRSEIFERLAREINKKRVIVLSENNETSSIQSLENSTSEVRYTKVKLVNVCATRWVERHIAVETFNCLFPVVVELLTNLMKSKDKESSIRSNLFYGAISSSEFLCSLPMLNKLLSFTINVARSLQNSKIDLMNCISNIEDILQVMQMMRNEPDEEYNYLFQEAQDLCEYTETVIEMPRISKRQINRDNIPASSAYDYFKLNIFIPLLDHFLVAIKDRFSEHVQKAAAISCLVPKYIVDKSYDDLTPAIEIYNNFLSAGSDVQVKSEFLLWKKRWMNIVTETISTPLSPSSCSNTTTIKMKQKQEIVLPDTVIDAYAACPEAFYPNIKILLKIFATLPVTTATTERTFSVLKFLKTYLRSTMSETRLNGLAMMYIYRDVDVNVDAVIDEFAKSNRRLKKSDTIVIDDNDDNIYPTAEVTRDGELPEGATESGIEDNDHDVIVGKNKKYDPHRALNIDLNEKSIQSIPTTLPMTSQLKEPVSKQVETSPVLTEKSKKSKKKKIIEKQE</sequence>
<dbReference type="Pfam" id="PF05699">
    <property type="entry name" value="Dimer_Tnp_hAT"/>
    <property type="match status" value="1"/>
</dbReference>
<protein>
    <recommendedName>
        <fullName evidence="2">AP-3 complex subunit delta domain-containing protein</fullName>
    </recommendedName>
</protein>
<feature type="region of interest" description="Disordered" evidence="1">
    <location>
        <begin position="940"/>
        <end position="978"/>
    </location>
</feature>
<feature type="compositionally biased region" description="Basic residues" evidence="1">
    <location>
        <begin position="966"/>
        <end position="978"/>
    </location>
</feature>
<dbReference type="EMBL" id="CAJOBE010001137">
    <property type="protein sequence ID" value="CAF3717638.1"/>
    <property type="molecule type" value="Genomic_DNA"/>
</dbReference>
<dbReference type="PANTHER" id="PTHR46289:SF17">
    <property type="entry name" value="HAT C-TERMINAL DIMERISATION DOMAIN-CONTAINING PROTEIN"/>
    <property type="match status" value="1"/>
</dbReference>
<evidence type="ECO:0000259" key="2">
    <source>
        <dbReference type="SMART" id="SM01354"/>
    </source>
</evidence>
<dbReference type="InterPro" id="IPR052958">
    <property type="entry name" value="IFN-induced_PKR_regulator"/>
</dbReference>
<comment type="caution">
    <text evidence="3">The sequence shown here is derived from an EMBL/GenBank/DDBJ whole genome shotgun (WGS) entry which is preliminary data.</text>
</comment>
<dbReference type="SMART" id="SM01354">
    <property type="entry name" value="BLVR"/>
    <property type="match status" value="1"/>
</dbReference>
<dbReference type="GO" id="GO:0015031">
    <property type="term" value="P:protein transport"/>
    <property type="evidence" value="ECO:0007669"/>
    <property type="project" value="InterPro"/>
</dbReference>